<sequence>MPDAAPLSLSDRILTPNPFHDFLISVSPQLGMSWCWGLPAALSELSAPKGPESLFFAGPKKSNPKKWPKRLTAWGG</sequence>
<gene>
    <name evidence="2" type="ORF">GCM10007901_45380</name>
</gene>
<protein>
    <submittedName>
        <fullName evidence="2">Uncharacterized protein</fullName>
    </submittedName>
</protein>
<evidence type="ECO:0000256" key="1">
    <source>
        <dbReference type="SAM" id="MobiDB-lite"/>
    </source>
</evidence>
<organism evidence="2 3">
    <name type="scientific">Dyella acidisoli</name>
    <dbReference type="NCBI Taxonomy" id="1867834"/>
    <lineage>
        <taxon>Bacteria</taxon>
        <taxon>Pseudomonadati</taxon>
        <taxon>Pseudomonadota</taxon>
        <taxon>Gammaproteobacteria</taxon>
        <taxon>Lysobacterales</taxon>
        <taxon>Rhodanobacteraceae</taxon>
        <taxon>Dyella</taxon>
    </lineage>
</organism>
<reference evidence="3" key="1">
    <citation type="journal article" date="2019" name="Int. J. Syst. Evol. Microbiol.">
        <title>The Global Catalogue of Microorganisms (GCM) 10K type strain sequencing project: providing services to taxonomists for standard genome sequencing and annotation.</title>
        <authorList>
            <consortium name="The Broad Institute Genomics Platform"/>
            <consortium name="The Broad Institute Genome Sequencing Center for Infectious Disease"/>
            <person name="Wu L."/>
            <person name="Ma J."/>
        </authorList>
    </citation>
    <scope>NUCLEOTIDE SEQUENCE [LARGE SCALE GENOMIC DNA]</scope>
    <source>
        <strain evidence="3">NBRC 111980</strain>
    </source>
</reference>
<feature type="region of interest" description="Disordered" evidence="1">
    <location>
        <begin position="57"/>
        <end position="76"/>
    </location>
</feature>
<keyword evidence="3" id="KW-1185">Reference proteome</keyword>
<evidence type="ECO:0000313" key="2">
    <source>
        <dbReference type="EMBL" id="GLQ95582.1"/>
    </source>
</evidence>
<accession>A0ABQ5XXW8</accession>
<comment type="caution">
    <text evidence="2">The sequence shown here is derived from an EMBL/GenBank/DDBJ whole genome shotgun (WGS) entry which is preliminary data.</text>
</comment>
<evidence type="ECO:0000313" key="3">
    <source>
        <dbReference type="Proteomes" id="UP001156670"/>
    </source>
</evidence>
<name>A0ABQ5XXW8_9GAMM</name>
<dbReference type="EMBL" id="BSOB01000064">
    <property type="protein sequence ID" value="GLQ95582.1"/>
    <property type="molecule type" value="Genomic_DNA"/>
</dbReference>
<proteinExistence type="predicted"/>
<dbReference type="Proteomes" id="UP001156670">
    <property type="component" value="Unassembled WGS sequence"/>
</dbReference>